<keyword evidence="3" id="KW-0418">Kinase</keyword>
<dbReference type="PANTHER" id="PTHR13622">
    <property type="entry name" value="THIAMIN PYROPHOSPHOKINASE"/>
    <property type="match status" value="1"/>
</dbReference>
<dbReference type="CDD" id="cd07995">
    <property type="entry name" value="TPK"/>
    <property type="match status" value="1"/>
</dbReference>
<dbReference type="Proteomes" id="UP000663829">
    <property type="component" value="Unassembled WGS sequence"/>
</dbReference>
<dbReference type="FunFam" id="2.60.120.320:FF:000001">
    <property type="entry name" value="Thiamine pyrophosphokinase"/>
    <property type="match status" value="1"/>
</dbReference>
<keyword evidence="1" id="KW-0808">Transferase</keyword>
<evidence type="ECO:0000313" key="8">
    <source>
        <dbReference type="Proteomes" id="UP000663829"/>
    </source>
</evidence>
<evidence type="ECO:0000256" key="3">
    <source>
        <dbReference type="ARBA" id="ARBA00022777"/>
    </source>
</evidence>
<keyword evidence="4" id="KW-0067">ATP-binding</keyword>
<gene>
    <name evidence="6" type="ORF">GPM918_LOCUS44562</name>
    <name evidence="7" type="ORF">SRO942_LOCUS46470</name>
</gene>
<dbReference type="GO" id="GO:0004788">
    <property type="term" value="F:thiamine diphosphokinase activity"/>
    <property type="evidence" value="ECO:0007669"/>
    <property type="project" value="InterPro"/>
</dbReference>
<dbReference type="GO" id="GO:0030975">
    <property type="term" value="F:thiamine binding"/>
    <property type="evidence" value="ECO:0007669"/>
    <property type="project" value="InterPro"/>
</dbReference>
<organism evidence="6 8">
    <name type="scientific">Didymodactylos carnosus</name>
    <dbReference type="NCBI Taxonomy" id="1234261"/>
    <lineage>
        <taxon>Eukaryota</taxon>
        <taxon>Metazoa</taxon>
        <taxon>Spiralia</taxon>
        <taxon>Gnathifera</taxon>
        <taxon>Rotifera</taxon>
        <taxon>Eurotatoria</taxon>
        <taxon>Bdelloidea</taxon>
        <taxon>Philodinida</taxon>
        <taxon>Philodinidae</taxon>
        <taxon>Didymodactylos</taxon>
    </lineage>
</organism>
<protein>
    <recommendedName>
        <fullName evidence="5">Thiamin pyrophosphokinase thiamin-binding domain-containing protein</fullName>
    </recommendedName>
</protein>
<dbReference type="GO" id="GO:0005524">
    <property type="term" value="F:ATP binding"/>
    <property type="evidence" value="ECO:0007669"/>
    <property type="project" value="UniProtKB-KW"/>
</dbReference>
<keyword evidence="8" id="KW-1185">Reference proteome</keyword>
<dbReference type="SUPFAM" id="SSF63862">
    <property type="entry name" value="Thiamin pyrophosphokinase, substrate-binding domain"/>
    <property type="match status" value="1"/>
</dbReference>
<keyword evidence="2" id="KW-0547">Nucleotide-binding</keyword>
<proteinExistence type="predicted"/>
<dbReference type="GO" id="GO:0006772">
    <property type="term" value="P:thiamine metabolic process"/>
    <property type="evidence" value="ECO:0007669"/>
    <property type="project" value="InterPro"/>
</dbReference>
<evidence type="ECO:0000256" key="2">
    <source>
        <dbReference type="ARBA" id="ARBA00022741"/>
    </source>
</evidence>
<feature type="non-terminal residue" evidence="6">
    <location>
        <position position="1"/>
    </location>
</feature>
<reference evidence="6" key="1">
    <citation type="submission" date="2021-02" db="EMBL/GenBank/DDBJ databases">
        <authorList>
            <person name="Nowell W R."/>
        </authorList>
    </citation>
    <scope>NUCLEOTIDE SEQUENCE</scope>
</reference>
<name>A0A816DCB9_9BILA</name>
<evidence type="ECO:0000256" key="1">
    <source>
        <dbReference type="ARBA" id="ARBA00022679"/>
    </source>
</evidence>
<dbReference type="Pfam" id="PF04265">
    <property type="entry name" value="TPK_B1_binding"/>
    <property type="match status" value="1"/>
</dbReference>
<comment type="caution">
    <text evidence="6">The sequence shown here is derived from an EMBL/GenBank/DDBJ whole genome shotgun (WGS) entry which is preliminary data.</text>
</comment>
<accession>A0A816DCB9</accession>
<dbReference type="Gene3D" id="2.60.120.320">
    <property type="entry name" value="Thiamin pyrophosphokinase, thiamin-binding domain"/>
    <property type="match status" value="1"/>
</dbReference>
<dbReference type="EMBL" id="CAJOBC010113003">
    <property type="protein sequence ID" value="CAF4538033.1"/>
    <property type="molecule type" value="Genomic_DNA"/>
</dbReference>
<dbReference type="GO" id="GO:0009229">
    <property type="term" value="P:thiamine diphosphate biosynthetic process"/>
    <property type="evidence" value="ECO:0007669"/>
    <property type="project" value="InterPro"/>
</dbReference>
<dbReference type="Gene3D" id="3.40.50.10240">
    <property type="entry name" value="Thiamin pyrophosphokinase, catalytic domain"/>
    <property type="match status" value="1"/>
</dbReference>
<dbReference type="EMBL" id="CAJNOQ010044840">
    <property type="protein sequence ID" value="CAF1634458.1"/>
    <property type="molecule type" value="Genomic_DNA"/>
</dbReference>
<dbReference type="PANTHER" id="PTHR13622:SF8">
    <property type="entry name" value="THIAMIN PYROPHOSPHOKINASE 1"/>
    <property type="match status" value="1"/>
</dbReference>
<dbReference type="InterPro" id="IPR036371">
    <property type="entry name" value="TPK_B1-bd_sf"/>
</dbReference>
<dbReference type="Pfam" id="PF04263">
    <property type="entry name" value="TPK_catalytic"/>
    <property type="match status" value="1"/>
</dbReference>
<dbReference type="InterPro" id="IPR036759">
    <property type="entry name" value="TPK_catalytic_sf"/>
</dbReference>
<evidence type="ECO:0000313" key="7">
    <source>
        <dbReference type="EMBL" id="CAF4538033.1"/>
    </source>
</evidence>
<dbReference type="NCBIfam" id="TIGR01378">
    <property type="entry name" value="thi_PPkinase"/>
    <property type="match status" value="1"/>
</dbReference>
<dbReference type="InterPro" id="IPR007371">
    <property type="entry name" value="TPK_catalytic"/>
</dbReference>
<dbReference type="SMART" id="SM00983">
    <property type="entry name" value="TPK_B1_binding"/>
    <property type="match status" value="1"/>
</dbReference>
<dbReference type="InterPro" id="IPR006282">
    <property type="entry name" value="Thi_PPkinase"/>
</dbReference>
<dbReference type="SUPFAM" id="SSF63999">
    <property type="entry name" value="Thiamin pyrophosphokinase, catalytic domain"/>
    <property type="match status" value="1"/>
</dbReference>
<dbReference type="Proteomes" id="UP000681722">
    <property type="component" value="Unassembled WGS sequence"/>
</dbReference>
<evidence type="ECO:0000259" key="5">
    <source>
        <dbReference type="SMART" id="SM00983"/>
    </source>
</evidence>
<dbReference type="GO" id="GO:0016301">
    <property type="term" value="F:kinase activity"/>
    <property type="evidence" value="ECO:0007669"/>
    <property type="project" value="UniProtKB-KW"/>
</dbReference>
<evidence type="ECO:0000256" key="4">
    <source>
        <dbReference type="ARBA" id="ARBA00022840"/>
    </source>
</evidence>
<dbReference type="InterPro" id="IPR007373">
    <property type="entry name" value="Thiamin_PyroPKinase_B1-bd"/>
</dbReference>
<feature type="domain" description="Thiamin pyrophosphokinase thiamin-binding" evidence="5">
    <location>
        <begin position="186"/>
        <end position="249"/>
    </location>
</feature>
<dbReference type="OrthoDB" id="25149at2759"/>
<evidence type="ECO:0000313" key="6">
    <source>
        <dbReference type="EMBL" id="CAF1634458.1"/>
    </source>
</evidence>
<dbReference type="AlphaFoldDB" id="A0A816DCB9"/>
<sequence length="273" mass="31509">ITTTTNYDTIIHDYYPYSVLEQDNEKISHFSYGLIILNYAQTSVSKLLTKSLWSNAKIRACADGGTNILKDHTFSLISSLNDKTQFIPDYINGDMDSITESSRIYYNQFNVPFIYTPDQNATDFVKCLKIMLDQTQKSKLDMIYIFSTFGGRFDQAMSNIHTLYLYPTLQLYLVTDEDITFLLKPGHNHIHIKSSLRGDYCSLLPIAESTNVITNGLKWNLNNDTELNFHSLISSSNTYDENLLKSDIIDYVHIYTEKYLVWSMTYNSSHSHR</sequence>